<gene>
    <name evidence="2" type="ORF">LV85_02737</name>
</gene>
<comment type="caution">
    <text evidence="2">The sequence shown here is derived from an EMBL/GenBank/DDBJ whole genome shotgun (WGS) entry which is preliminary data.</text>
</comment>
<dbReference type="AlphaFoldDB" id="A0A2W7QQ44"/>
<evidence type="ECO:0000313" key="3">
    <source>
        <dbReference type="Proteomes" id="UP000248882"/>
    </source>
</evidence>
<accession>A0A2W7QQ44</accession>
<organism evidence="2 3">
    <name type="scientific">Algoriphagus chordae</name>
    <dbReference type="NCBI Taxonomy" id="237019"/>
    <lineage>
        <taxon>Bacteria</taxon>
        <taxon>Pseudomonadati</taxon>
        <taxon>Bacteroidota</taxon>
        <taxon>Cytophagia</taxon>
        <taxon>Cytophagales</taxon>
        <taxon>Cyclobacteriaceae</taxon>
        <taxon>Algoriphagus</taxon>
    </lineage>
</organism>
<name>A0A2W7QQ44_9BACT</name>
<evidence type="ECO:0000313" key="2">
    <source>
        <dbReference type="EMBL" id="PZX50121.1"/>
    </source>
</evidence>
<dbReference type="RefSeq" id="WP_111320323.1">
    <property type="nucleotide sequence ID" value="NZ_QKZT01000012.1"/>
</dbReference>
<proteinExistence type="predicted"/>
<keyword evidence="1" id="KW-0812">Transmembrane</keyword>
<feature type="transmembrane region" description="Helical" evidence="1">
    <location>
        <begin position="43"/>
        <end position="71"/>
    </location>
</feature>
<reference evidence="2 3" key="1">
    <citation type="submission" date="2018-06" db="EMBL/GenBank/DDBJ databases">
        <title>Genomic Encyclopedia of Archaeal and Bacterial Type Strains, Phase II (KMG-II): from individual species to whole genera.</title>
        <authorList>
            <person name="Goeker M."/>
        </authorList>
    </citation>
    <scope>NUCLEOTIDE SEQUENCE [LARGE SCALE GENOMIC DNA]</scope>
    <source>
        <strain evidence="2 3">DSM 19830</strain>
    </source>
</reference>
<dbReference type="OrthoDB" id="825247at2"/>
<evidence type="ECO:0000256" key="1">
    <source>
        <dbReference type="SAM" id="Phobius"/>
    </source>
</evidence>
<protein>
    <submittedName>
        <fullName evidence="2">Uncharacterized protein</fullName>
    </submittedName>
</protein>
<keyword evidence="1" id="KW-0472">Membrane</keyword>
<feature type="transmembrane region" description="Helical" evidence="1">
    <location>
        <begin position="106"/>
        <end position="129"/>
    </location>
</feature>
<sequence>MKNLSKEEEYIRQYITELGTEAPTTGFHKTILAKLKPKRSVSVYSPVISALAWKIIGAVIAVLVISVLLFLPSGQNTIPLIDQLSAIPIPQVTVSLPQISFPKINLSLITIQALVVFSLLAAVTVITTFKKWKVS</sequence>
<keyword evidence="1" id="KW-1133">Transmembrane helix</keyword>
<keyword evidence="3" id="KW-1185">Reference proteome</keyword>
<dbReference type="EMBL" id="QKZT01000012">
    <property type="protein sequence ID" value="PZX50121.1"/>
    <property type="molecule type" value="Genomic_DNA"/>
</dbReference>
<dbReference type="Proteomes" id="UP000248882">
    <property type="component" value="Unassembled WGS sequence"/>
</dbReference>